<dbReference type="Proteomes" id="UP000193404">
    <property type="component" value="Chromosome"/>
</dbReference>
<protein>
    <submittedName>
        <fullName evidence="3">Glycosyl transferase</fullName>
    </submittedName>
</protein>
<dbReference type="KEGG" id="aman:B6F84_08910"/>
<name>A0A1W6K0V5_9CREN</name>
<proteinExistence type="predicted"/>
<gene>
    <name evidence="3" type="ORF">B6F84_08910</name>
</gene>
<dbReference type="STRING" id="282676.B6F84_08910"/>
<dbReference type="PANTHER" id="PTHR46401:SF2">
    <property type="entry name" value="GLYCOSYLTRANSFERASE WBBK-RELATED"/>
    <property type="match status" value="1"/>
</dbReference>
<dbReference type="PANTHER" id="PTHR46401">
    <property type="entry name" value="GLYCOSYLTRANSFERASE WBBK-RELATED"/>
    <property type="match status" value="1"/>
</dbReference>
<evidence type="ECO:0000256" key="1">
    <source>
        <dbReference type="ARBA" id="ARBA00022679"/>
    </source>
</evidence>
<dbReference type="SUPFAM" id="SSF53756">
    <property type="entry name" value="UDP-Glycosyltransferase/glycogen phosphorylase"/>
    <property type="match status" value="1"/>
</dbReference>
<dbReference type="RefSeq" id="WP_148691910.1">
    <property type="nucleotide sequence ID" value="NZ_CP020477.1"/>
</dbReference>
<evidence type="ECO:0000313" key="4">
    <source>
        <dbReference type="Proteomes" id="UP000193404"/>
    </source>
</evidence>
<dbReference type="Pfam" id="PF00534">
    <property type="entry name" value="Glycos_transf_1"/>
    <property type="match status" value="1"/>
</dbReference>
<dbReference type="EMBL" id="CP020477">
    <property type="protein sequence ID" value="ARM76127.1"/>
    <property type="molecule type" value="Genomic_DNA"/>
</dbReference>
<dbReference type="GeneID" id="41591035"/>
<reference evidence="3 4" key="1">
    <citation type="submission" date="2017-03" db="EMBL/GenBank/DDBJ databases">
        <title>Sulfur activation and transportation mechanism of thermophilic Archaea Acidianus manzaensis YN-25.</title>
        <authorList>
            <person name="Ma Y."/>
            <person name="Yang Y."/>
            <person name="Xia J."/>
        </authorList>
    </citation>
    <scope>NUCLEOTIDE SEQUENCE [LARGE SCALE GENOMIC DNA]</scope>
    <source>
        <strain evidence="3 4">YN-25</strain>
    </source>
</reference>
<accession>A0A1W6K0V5</accession>
<feature type="domain" description="Glycosyl transferase family 1" evidence="2">
    <location>
        <begin position="218"/>
        <end position="373"/>
    </location>
</feature>
<dbReference type="OrthoDB" id="132546at2157"/>
<dbReference type="Gene3D" id="3.40.50.2000">
    <property type="entry name" value="Glycogen Phosphorylase B"/>
    <property type="match status" value="1"/>
</dbReference>
<keyword evidence="1 3" id="KW-0808">Transferase</keyword>
<sequence length="409" mass="47248">MKVTIITSSLTSNYSGGSTHVNNVVYRLTKYFDVEFIPSINFFINNHKTEEELEKISKNGIKIPEFVYSFSFTNLKPSFLPYSSSVYEAFSEKVKLDSDFIYDPDYTTPESIFISNRNKIQLGITLHAPLYSLSQCIFYTYYTLKPFFFNSLDYFMKRSIALYLLTEKKEGYIKRARYMSFIAGVSKGVIDSIKTKKIKKYLLFPANGVDKELLNYRTKDKEDYVVFWTTLIPPKGILNFIYVLKLLKDEGIKVKAKVAGNFLYEKFKKFFFKYVTDNSLDVEYLGFLDKTKLHDKRRLYEVVSKAKLLVYPSLNDGFSITVLEALALGTPVIAYSIPTVYSAYKDVPAVKFVKEGDIKKMTEEVKNELNKGELLDAVFSDKVRSFVEFHNWDNVTESIVKIIKNAVES</sequence>
<dbReference type="GO" id="GO:0016757">
    <property type="term" value="F:glycosyltransferase activity"/>
    <property type="evidence" value="ECO:0007669"/>
    <property type="project" value="InterPro"/>
</dbReference>
<dbReference type="InterPro" id="IPR001296">
    <property type="entry name" value="Glyco_trans_1"/>
</dbReference>
<keyword evidence="4" id="KW-1185">Reference proteome</keyword>
<evidence type="ECO:0000259" key="2">
    <source>
        <dbReference type="Pfam" id="PF00534"/>
    </source>
</evidence>
<evidence type="ECO:0000313" key="3">
    <source>
        <dbReference type="EMBL" id="ARM76127.1"/>
    </source>
</evidence>
<dbReference type="AlphaFoldDB" id="A0A1W6K0V5"/>
<organism evidence="3 4">
    <name type="scientific">Acidianus manzaensis</name>
    <dbReference type="NCBI Taxonomy" id="282676"/>
    <lineage>
        <taxon>Archaea</taxon>
        <taxon>Thermoproteota</taxon>
        <taxon>Thermoprotei</taxon>
        <taxon>Sulfolobales</taxon>
        <taxon>Sulfolobaceae</taxon>
        <taxon>Acidianus</taxon>
    </lineage>
</organism>